<dbReference type="AlphaFoldDB" id="A0AAU8FHX2"/>
<dbReference type="InterPro" id="IPR004360">
    <property type="entry name" value="Glyas_Fos-R_dOase_dom"/>
</dbReference>
<evidence type="ECO:0000313" key="2">
    <source>
        <dbReference type="EMBL" id="XCH23308.1"/>
    </source>
</evidence>
<dbReference type="Gene3D" id="3.30.720.120">
    <property type="match status" value="1"/>
</dbReference>
<dbReference type="PROSITE" id="PS51819">
    <property type="entry name" value="VOC"/>
    <property type="match status" value="1"/>
</dbReference>
<gene>
    <name evidence="2" type="ORF">ABV298_23720</name>
</gene>
<dbReference type="Pfam" id="PF00903">
    <property type="entry name" value="Glyoxalase"/>
    <property type="match status" value="1"/>
</dbReference>
<sequence>MKLNAGIITSKLAETKAFYTETLGFGVTFENEFYLLLHTPDRGSEISFLLPDHPSQQPLFHKAFQGQGMYLTIEVDDVDKLYEELKQKGTAIQIGLRDEPWGDRHFAVLDPNGIGIDFVRYFPQQGN</sequence>
<dbReference type="Gene3D" id="3.30.720.110">
    <property type="match status" value="1"/>
</dbReference>
<protein>
    <submittedName>
        <fullName evidence="2">VOC family protein</fullName>
    </submittedName>
</protein>
<reference evidence="2" key="1">
    <citation type="submission" date="2024-06" db="EMBL/GenBank/DDBJ databases">
        <title>Sequencing and assembly of the genome of Dyadobacter sp. strain 676, a symbiont of Cyamopsis tetragonoloba.</title>
        <authorList>
            <person name="Guro P."/>
            <person name="Sazanova A."/>
            <person name="Kuznetsova I."/>
            <person name="Belimov A."/>
            <person name="Safronova V."/>
        </authorList>
    </citation>
    <scope>NUCLEOTIDE SEQUENCE</scope>
    <source>
        <strain evidence="2">676</strain>
    </source>
</reference>
<dbReference type="EMBL" id="CP159289">
    <property type="protein sequence ID" value="XCH23308.1"/>
    <property type="molecule type" value="Genomic_DNA"/>
</dbReference>
<dbReference type="InterPro" id="IPR029068">
    <property type="entry name" value="Glyas_Bleomycin-R_OHBP_Dase"/>
</dbReference>
<organism evidence="2">
    <name type="scientific">Dyadobacter sp. 676</name>
    <dbReference type="NCBI Taxonomy" id="3088362"/>
    <lineage>
        <taxon>Bacteria</taxon>
        <taxon>Pseudomonadati</taxon>
        <taxon>Bacteroidota</taxon>
        <taxon>Cytophagia</taxon>
        <taxon>Cytophagales</taxon>
        <taxon>Spirosomataceae</taxon>
        <taxon>Dyadobacter</taxon>
    </lineage>
</organism>
<proteinExistence type="predicted"/>
<dbReference type="RefSeq" id="WP_353718634.1">
    <property type="nucleotide sequence ID" value="NZ_CP159289.1"/>
</dbReference>
<evidence type="ECO:0000259" key="1">
    <source>
        <dbReference type="PROSITE" id="PS51819"/>
    </source>
</evidence>
<dbReference type="InterPro" id="IPR037523">
    <property type="entry name" value="VOC_core"/>
</dbReference>
<feature type="domain" description="VOC" evidence="1">
    <location>
        <begin position="1"/>
        <end position="121"/>
    </location>
</feature>
<dbReference type="SUPFAM" id="SSF54593">
    <property type="entry name" value="Glyoxalase/Bleomycin resistance protein/Dihydroxybiphenyl dioxygenase"/>
    <property type="match status" value="1"/>
</dbReference>
<name>A0AAU8FHX2_9BACT</name>
<accession>A0AAU8FHX2</accession>